<evidence type="ECO:0000313" key="2">
    <source>
        <dbReference type="Proteomes" id="UP000054549"/>
    </source>
</evidence>
<dbReference type="EMBL" id="KN818337">
    <property type="protein sequence ID" value="KIL58488.1"/>
    <property type="molecule type" value="Genomic_DNA"/>
</dbReference>
<dbReference type="OrthoDB" id="2880469at2759"/>
<accession>A0A0C2WQG6</accession>
<keyword evidence="2" id="KW-1185">Reference proteome</keyword>
<sequence>MSENLTVAEKAIVAKASQDLYRYERTCEEHSAVLSRDLEGCIKAHEEYTANSNPMSFMPPREEFDRHIEESEKVLKKDCRTVLDHLHVVHAAYFLCRLLMKKVSEHGEHVYSEFIRKKGELDKQYLYGFPEFPAAIPVSSEPEPPDLYPNILAARPFELKEVMNLPRVSVQETELIQYQRRPELLLRETFMYFDEDEAKYQVIRIPAFLTADQERLFYVVYADEGPEAFAFISVHLFEILRTSERFLTKI</sequence>
<dbReference type="AlphaFoldDB" id="A0A0C2WQG6"/>
<dbReference type="InParanoid" id="A0A0C2WQG6"/>
<gene>
    <name evidence="1" type="ORF">M378DRAFT_27542</name>
</gene>
<proteinExistence type="predicted"/>
<protein>
    <submittedName>
        <fullName evidence="1">Uncharacterized protein</fullName>
    </submittedName>
</protein>
<evidence type="ECO:0000313" key="1">
    <source>
        <dbReference type="EMBL" id="KIL58488.1"/>
    </source>
</evidence>
<dbReference type="HOGENOM" id="CLU_1111138_0_0_1"/>
<reference evidence="1 2" key="1">
    <citation type="submission" date="2014-04" db="EMBL/GenBank/DDBJ databases">
        <title>Evolutionary Origins and Diversification of the Mycorrhizal Mutualists.</title>
        <authorList>
            <consortium name="DOE Joint Genome Institute"/>
            <consortium name="Mycorrhizal Genomics Consortium"/>
            <person name="Kohler A."/>
            <person name="Kuo A."/>
            <person name="Nagy L.G."/>
            <person name="Floudas D."/>
            <person name="Copeland A."/>
            <person name="Barry K.W."/>
            <person name="Cichocki N."/>
            <person name="Veneault-Fourrey C."/>
            <person name="LaButti K."/>
            <person name="Lindquist E.A."/>
            <person name="Lipzen A."/>
            <person name="Lundell T."/>
            <person name="Morin E."/>
            <person name="Murat C."/>
            <person name="Riley R."/>
            <person name="Ohm R."/>
            <person name="Sun H."/>
            <person name="Tunlid A."/>
            <person name="Henrissat B."/>
            <person name="Grigoriev I.V."/>
            <person name="Hibbett D.S."/>
            <person name="Martin F."/>
        </authorList>
    </citation>
    <scope>NUCLEOTIDE SEQUENCE [LARGE SCALE GENOMIC DNA]</scope>
    <source>
        <strain evidence="1 2">Koide BX008</strain>
    </source>
</reference>
<dbReference type="Proteomes" id="UP000054549">
    <property type="component" value="Unassembled WGS sequence"/>
</dbReference>
<name>A0A0C2WQG6_AMAMK</name>
<organism evidence="1 2">
    <name type="scientific">Amanita muscaria (strain Koide BX008)</name>
    <dbReference type="NCBI Taxonomy" id="946122"/>
    <lineage>
        <taxon>Eukaryota</taxon>
        <taxon>Fungi</taxon>
        <taxon>Dikarya</taxon>
        <taxon>Basidiomycota</taxon>
        <taxon>Agaricomycotina</taxon>
        <taxon>Agaricomycetes</taxon>
        <taxon>Agaricomycetidae</taxon>
        <taxon>Agaricales</taxon>
        <taxon>Pluteineae</taxon>
        <taxon>Amanitaceae</taxon>
        <taxon>Amanita</taxon>
    </lineage>
</organism>